<reference evidence="2 3" key="1">
    <citation type="submission" date="2015-07" db="EMBL/GenBank/DDBJ databases">
        <title>Emmonsia species relationships and genome sequence.</title>
        <authorList>
            <person name="Cuomo C.A."/>
            <person name="Schwartz I.S."/>
            <person name="Kenyon C."/>
            <person name="de Hoog G.S."/>
            <person name="Govender N.P."/>
            <person name="Botha A."/>
            <person name="Moreno L."/>
            <person name="de Vries M."/>
            <person name="Munoz J.F."/>
            <person name="Stielow J.B."/>
        </authorList>
    </citation>
    <scope>NUCLEOTIDE SEQUENCE [LARGE SCALE GENOMIC DNA]</scope>
    <source>
        <strain evidence="2 3">CBS 136260</strain>
    </source>
</reference>
<protein>
    <recommendedName>
        <fullName evidence="4">Extracellular membrane protein CFEM domain-containing protein</fullName>
    </recommendedName>
</protein>
<evidence type="ECO:0000313" key="2">
    <source>
        <dbReference type="EMBL" id="OAX79404.1"/>
    </source>
</evidence>
<keyword evidence="3" id="KW-1185">Reference proteome</keyword>
<dbReference type="EMBL" id="LGUA01001034">
    <property type="protein sequence ID" value="OAX79404.1"/>
    <property type="molecule type" value="Genomic_DNA"/>
</dbReference>
<sequence>MKSGLILFELFKLISLCLGLSLSKATVVLKNSTTSKSNDSRPWDWCGKQDPCIHLDECFIRDCEVKAGNNLSNIHCGTDTWVNSCWVYTDERHDPDVIANLRKGKTWDCVNMIGSVQMNRIAMSLQEVRRDWLGVELVAFGLILAGAIKQIHNKD</sequence>
<evidence type="ECO:0000256" key="1">
    <source>
        <dbReference type="SAM" id="SignalP"/>
    </source>
</evidence>
<accession>A0A1B7NRH9</accession>
<dbReference type="Proteomes" id="UP000091918">
    <property type="component" value="Unassembled WGS sequence"/>
</dbReference>
<organism evidence="2 3">
    <name type="scientific">Emergomyces africanus</name>
    <dbReference type="NCBI Taxonomy" id="1955775"/>
    <lineage>
        <taxon>Eukaryota</taxon>
        <taxon>Fungi</taxon>
        <taxon>Dikarya</taxon>
        <taxon>Ascomycota</taxon>
        <taxon>Pezizomycotina</taxon>
        <taxon>Eurotiomycetes</taxon>
        <taxon>Eurotiomycetidae</taxon>
        <taxon>Onygenales</taxon>
        <taxon>Ajellomycetaceae</taxon>
        <taxon>Emergomyces</taxon>
    </lineage>
</organism>
<feature type="chain" id="PRO_5008598166" description="Extracellular membrane protein CFEM domain-containing protein" evidence="1">
    <location>
        <begin position="20"/>
        <end position="155"/>
    </location>
</feature>
<proteinExistence type="predicted"/>
<evidence type="ECO:0008006" key="4">
    <source>
        <dbReference type="Google" id="ProtNLM"/>
    </source>
</evidence>
<keyword evidence="1" id="KW-0732">Signal</keyword>
<dbReference type="AlphaFoldDB" id="A0A1B7NRH9"/>
<gene>
    <name evidence="2" type="ORF">ACJ72_06275</name>
</gene>
<evidence type="ECO:0000313" key="3">
    <source>
        <dbReference type="Proteomes" id="UP000091918"/>
    </source>
</evidence>
<comment type="caution">
    <text evidence="2">The sequence shown here is derived from an EMBL/GenBank/DDBJ whole genome shotgun (WGS) entry which is preliminary data.</text>
</comment>
<name>A0A1B7NRH9_9EURO</name>
<feature type="signal peptide" evidence="1">
    <location>
        <begin position="1"/>
        <end position="19"/>
    </location>
</feature>